<feature type="domain" description="ThuA-like" evidence="2">
    <location>
        <begin position="27"/>
        <end position="237"/>
    </location>
</feature>
<gene>
    <name evidence="3" type="ORF">KLA_04681</name>
</gene>
<feature type="chain" id="PRO_5047359151" evidence="1">
    <location>
        <begin position="23"/>
        <end position="241"/>
    </location>
</feature>
<evidence type="ECO:0000259" key="2">
    <source>
        <dbReference type="Pfam" id="PF06283"/>
    </source>
</evidence>
<organism evidence="3 4">
    <name type="scientific">Cellulophaga geojensis KL-A</name>
    <dbReference type="NCBI Taxonomy" id="1328323"/>
    <lineage>
        <taxon>Bacteria</taxon>
        <taxon>Pseudomonadati</taxon>
        <taxon>Bacteroidota</taxon>
        <taxon>Flavobacteriia</taxon>
        <taxon>Flavobacteriales</taxon>
        <taxon>Flavobacteriaceae</taxon>
        <taxon>Cellulophaga</taxon>
    </lineage>
</organism>
<keyword evidence="4" id="KW-1185">Reference proteome</keyword>
<evidence type="ECO:0000256" key="1">
    <source>
        <dbReference type="SAM" id="SignalP"/>
    </source>
</evidence>
<dbReference type="InterPro" id="IPR029062">
    <property type="entry name" value="Class_I_gatase-like"/>
</dbReference>
<evidence type="ECO:0000313" key="4">
    <source>
        <dbReference type="Proteomes" id="UP000019275"/>
    </source>
</evidence>
<dbReference type="Proteomes" id="UP000019275">
    <property type="component" value="Unassembled WGS sequence"/>
</dbReference>
<keyword evidence="1" id="KW-0732">Signal</keyword>
<comment type="caution">
    <text evidence="3">The sequence shown here is derived from an EMBL/GenBank/DDBJ whole genome shotgun (WGS) entry which is preliminary data.</text>
</comment>
<feature type="signal peptide" evidence="1">
    <location>
        <begin position="1"/>
        <end position="22"/>
    </location>
</feature>
<dbReference type="SUPFAM" id="SSF52317">
    <property type="entry name" value="Class I glutamine amidotransferase-like"/>
    <property type="match status" value="1"/>
</dbReference>
<dbReference type="InterPro" id="IPR029010">
    <property type="entry name" value="ThuA-like"/>
</dbReference>
<sequence length="241" mass="27345">MKSIFFKAFIFLFLSISFFSCGLQSPKVLVFTKTAGFRHGSIESGVMALEKMAKEKHFLIDTTANSAMFTEANLKQYKAVVFLNTTGDILNDEEQKAFEKYIKSGGGYVGIHAAADAEYNWPWYNKLVGGYFNGHPKVQKATLQVIDSTHLATKMLKGTWEKVDEWYNYKDLNRDVNVLLNLDEKSYNGGKNGDYHPMAWYHDYDGGRAFYTGLGHTNVTFKNPVFLEHLYGGLKYAMGEE</sequence>
<dbReference type="Gene3D" id="3.40.50.880">
    <property type="match status" value="1"/>
</dbReference>
<dbReference type="RefSeq" id="WP_013622130.1">
    <property type="nucleotide sequence ID" value="NZ_ARZX01000004.1"/>
</dbReference>
<dbReference type="Pfam" id="PF06283">
    <property type="entry name" value="ThuA"/>
    <property type="match status" value="1"/>
</dbReference>
<reference evidence="3 4" key="1">
    <citation type="journal article" date="2014" name="Genome Announc.">
        <title>Draft Genome Sequence of the Carrageenan-Degrading Bacterium Cellulophaga sp. Strain KL-A, Isolated from Decaying Marine Algae.</title>
        <authorList>
            <person name="Shan D."/>
            <person name="Ying J."/>
            <person name="Li X."/>
            <person name="Gao Z."/>
            <person name="Wei G."/>
            <person name="Shao Z."/>
        </authorList>
    </citation>
    <scope>NUCLEOTIDE SEQUENCE [LARGE SCALE GENOMIC DNA]</scope>
    <source>
        <strain evidence="3 4">KL-A</strain>
    </source>
</reference>
<proteinExistence type="predicted"/>
<dbReference type="PANTHER" id="PTHR40469">
    <property type="entry name" value="SECRETED GLYCOSYL HYDROLASE"/>
    <property type="match status" value="1"/>
</dbReference>
<dbReference type="PANTHER" id="PTHR40469:SF2">
    <property type="entry name" value="GALACTOSE-BINDING DOMAIN-LIKE SUPERFAMILY PROTEIN"/>
    <property type="match status" value="1"/>
</dbReference>
<dbReference type="EMBL" id="ARZX01000004">
    <property type="protein sequence ID" value="EWH14287.1"/>
    <property type="molecule type" value="Genomic_DNA"/>
</dbReference>
<protein>
    <submittedName>
        <fullName evidence="3">Crp/FNR family transcriptional regulator</fullName>
    </submittedName>
</protein>
<accession>A0ABP3BBX9</accession>
<evidence type="ECO:0000313" key="3">
    <source>
        <dbReference type="EMBL" id="EWH14287.1"/>
    </source>
</evidence>
<dbReference type="PROSITE" id="PS51257">
    <property type="entry name" value="PROKAR_LIPOPROTEIN"/>
    <property type="match status" value="1"/>
</dbReference>
<name>A0ABP3BBX9_9FLAO</name>